<protein>
    <submittedName>
        <fullName evidence="2">DUF1499 domain-containing protein</fullName>
    </submittedName>
</protein>
<keyword evidence="1" id="KW-0472">Membrane</keyword>
<dbReference type="InterPro" id="IPR010865">
    <property type="entry name" value="DUF1499"/>
</dbReference>
<dbReference type="Pfam" id="PF07386">
    <property type="entry name" value="DUF1499"/>
    <property type="match status" value="1"/>
</dbReference>
<dbReference type="AlphaFoldDB" id="A0A845VIE4"/>
<feature type="transmembrane region" description="Helical" evidence="1">
    <location>
        <begin position="68"/>
        <end position="87"/>
    </location>
</feature>
<evidence type="ECO:0000313" key="2">
    <source>
        <dbReference type="EMBL" id="NDY96939.1"/>
    </source>
</evidence>
<dbReference type="Proteomes" id="UP000484885">
    <property type="component" value="Unassembled WGS sequence"/>
</dbReference>
<sequence length="240" mass="26095">MKILARLVLITALAALLLLLIAGPGTRLAFWDFRFGFTLMRWAVYLGAASAVVALVLMLVPKLRAGRAGLLALSLIVGLAAAAVPAWQLNQARSLPRIHDITTDFSDPPAFRAIAPLRADAPNPPEYQGEEIASQQREAYPDIQPLLTEAYPAIVFDHALDTARGMGWEIVAAEPELGIIEATDTTFWFGFKDDVVVRISAEGDGSRVDVRSKSRVGLSDVGANAARIRSFMERLAERMN</sequence>
<evidence type="ECO:0000256" key="1">
    <source>
        <dbReference type="SAM" id="Phobius"/>
    </source>
</evidence>
<feature type="transmembrane region" description="Helical" evidence="1">
    <location>
        <begin position="39"/>
        <end position="61"/>
    </location>
</feature>
<accession>A0A845VIE4</accession>
<evidence type="ECO:0000313" key="3">
    <source>
        <dbReference type="Proteomes" id="UP000484885"/>
    </source>
</evidence>
<reference evidence="2 3" key="1">
    <citation type="submission" date="2020-02" db="EMBL/GenBank/DDBJ databases">
        <authorList>
            <person name="Zhang X.-Y."/>
        </authorList>
    </citation>
    <scope>NUCLEOTIDE SEQUENCE [LARGE SCALE GENOMIC DNA]</scope>
    <source>
        <strain evidence="2 3">C33</strain>
    </source>
</reference>
<gene>
    <name evidence="2" type="ORF">G3I74_14495</name>
</gene>
<name>A0A845VIE4_9GAMM</name>
<keyword evidence="3" id="KW-1185">Reference proteome</keyword>
<dbReference type="RefSeq" id="WP_164212319.1">
    <property type="nucleotide sequence ID" value="NZ_JAAGSC010000044.1"/>
</dbReference>
<keyword evidence="1" id="KW-0812">Transmembrane</keyword>
<comment type="caution">
    <text evidence="2">The sequence shown here is derived from an EMBL/GenBank/DDBJ whole genome shotgun (WGS) entry which is preliminary data.</text>
</comment>
<proteinExistence type="predicted"/>
<dbReference type="EMBL" id="JAAGSC010000044">
    <property type="protein sequence ID" value="NDY96939.1"/>
    <property type="molecule type" value="Genomic_DNA"/>
</dbReference>
<keyword evidence="1" id="KW-1133">Transmembrane helix</keyword>
<organism evidence="2 3">
    <name type="scientific">Wenzhouxiangella limi</name>
    <dbReference type="NCBI Taxonomy" id="2707351"/>
    <lineage>
        <taxon>Bacteria</taxon>
        <taxon>Pseudomonadati</taxon>
        <taxon>Pseudomonadota</taxon>
        <taxon>Gammaproteobacteria</taxon>
        <taxon>Chromatiales</taxon>
        <taxon>Wenzhouxiangellaceae</taxon>
        <taxon>Wenzhouxiangella</taxon>
    </lineage>
</organism>